<dbReference type="GO" id="GO:0036424">
    <property type="term" value="F:L-phosphoserine phosphatase activity"/>
    <property type="evidence" value="ECO:0007669"/>
    <property type="project" value="TreeGrafter"/>
</dbReference>
<evidence type="ECO:0000256" key="2">
    <source>
        <dbReference type="ARBA" id="ARBA00005135"/>
    </source>
</evidence>
<dbReference type="EMBL" id="VBSP01000050">
    <property type="protein sequence ID" value="TLQ39732.1"/>
    <property type="molecule type" value="Genomic_DNA"/>
</dbReference>
<keyword evidence="7 12" id="KW-0378">Hydrolase</keyword>
<evidence type="ECO:0000256" key="11">
    <source>
        <dbReference type="ARBA" id="ARBA00048523"/>
    </source>
</evidence>
<dbReference type="InterPro" id="IPR023214">
    <property type="entry name" value="HAD_sf"/>
</dbReference>
<dbReference type="Pfam" id="PF12710">
    <property type="entry name" value="HAD"/>
    <property type="match status" value="1"/>
</dbReference>
<comment type="caution">
    <text evidence="12">The sequence shown here is derived from an EMBL/GenBank/DDBJ whole genome shotgun (WGS) entry which is preliminary data.</text>
</comment>
<dbReference type="GO" id="GO:0000287">
    <property type="term" value="F:magnesium ion binding"/>
    <property type="evidence" value="ECO:0007669"/>
    <property type="project" value="TreeGrafter"/>
</dbReference>
<dbReference type="GO" id="GO:0005737">
    <property type="term" value="C:cytoplasm"/>
    <property type="evidence" value="ECO:0007669"/>
    <property type="project" value="TreeGrafter"/>
</dbReference>
<evidence type="ECO:0000256" key="7">
    <source>
        <dbReference type="ARBA" id="ARBA00022801"/>
    </source>
</evidence>
<evidence type="ECO:0000256" key="9">
    <source>
        <dbReference type="ARBA" id="ARBA00023299"/>
    </source>
</evidence>
<evidence type="ECO:0000313" key="12">
    <source>
        <dbReference type="EMBL" id="TLQ39732.1"/>
    </source>
</evidence>
<keyword evidence="5" id="KW-0028">Amino-acid biosynthesis</keyword>
<comment type="pathway">
    <text evidence="2">Amino-acid biosynthesis; L-serine biosynthesis; L-serine from 3-phospho-D-glycerate: step 3/3.</text>
</comment>
<dbReference type="PANTHER" id="PTHR43344">
    <property type="entry name" value="PHOSPHOSERINE PHOSPHATASE"/>
    <property type="match status" value="1"/>
</dbReference>
<keyword evidence="6" id="KW-0479">Metal-binding</keyword>
<keyword evidence="8" id="KW-0460">Magnesium</keyword>
<comment type="similarity">
    <text evidence="3">Belongs to the HAD-like hydrolase superfamily. SerB family.</text>
</comment>
<dbReference type="SUPFAM" id="SSF56784">
    <property type="entry name" value="HAD-like"/>
    <property type="match status" value="1"/>
</dbReference>
<evidence type="ECO:0000256" key="4">
    <source>
        <dbReference type="ARBA" id="ARBA00012640"/>
    </source>
</evidence>
<dbReference type="OrthoDB" id="1633110at2"/>
<dbReference type="GO" id="GO:0006564">
    <property type="term" value="P:L-serine biosynthetic process"/>
    <property type="evidence" value="ECO:0007669"/>
    <property type="project" value="UniProtKB-KW"/>
</dbReference>
<dbReference type="InterPro" id="IPR050582">
    <property type="entry name" value="HAD-like_SerB"/>
</dbReference>
<comment type="cofactor">
    <cofactor evidence="1">
        <name>Mg(2+)</name>
        <dbReference type="ChEBI" id="CHEBI:18420"/>
    </cofactor>
</comment>
<evidence type="ECO:0000256" key="3">
    <source>
        <dbReference type="ARBA" id="ARBA00009184"/>
    </source>
</evidence>
<evidence type="ECO:0000256" key="6">
    <source>
        <dbReference type="ARBA" id="ARBA00022723"/>
    </source>
</evidence>
<evidence type="ECO:0000256" key="1">
    <source>
        <dbReference type="ARBA" id="ARBA00001946"/>
    </source>
</evidence>
<protein>
    <recommendedName>
        <fullName evidence="4">phosphoserine phosphatase</fullName>
        <ecNumber evidence="4">3.1.3.3</ecNumber>
    </recommendedName>
</protein>
<evidence type="ECO:0000256" key="5">
    <source>
        <dbReference type="ARBA" id="ARBA00022605"/>
    </source>
</evidence>
<gene>
    <name evidence="12" type="ORF">FEZ33_10385</name>
</gene>
<evidence type="ECO:0000256" key="8">
    <source>
        <dbReference type="ARBA" id="ARBA00022842"/>
    </source>
</evidence>
<dbReference type="Gene3D" id="3.40.50.1000">
    <property type="entry name" value="HAD superfamily/HAD-like"/>
    <property type="match status" value="1"/>
</dbReference>
<evidence type="ECO:0000313" key="13">
    <source>
        <dbReference type="Proteomes" id="UP000306420"/>
    </source>
</evidence>
<organism evidence="12 13">
    <name type="scientific">Ruoffia tabacinasalis</name>
    <dbReference type="NCBI Taxonomy" id="87458"/>
    <lineage>
        <taxon>Bacteria</taxon>
        <taxon>Bacillati</taxon>
        <taxon>Bacillota</taxon>
        <taxon>Bacilli</taxon>
        <taxon>Lactobacillales</taxon>
        <taxon>Aerococcaceae</taxon>
        <taxon>Ruoffia</taxon>
    </lineage>
</organism>
<keyword evidence="9" id="KW-0718">Serine biosynthesis</keyword>
<dbReference type="Gene3D" id="1.20.1440.320">
    <property type="match status" value="1"/>
</dbReference>
<evidence type="ECO:0000256" key="10">
    <source>
        <dbReference type="ARBA" id="ARBA00048138"/>
    </source>
</evidence>
<dbReference type="Proteomes" id="UP000306420">
    <property type="component" value="Unassembled WGS sequence"/>
</dbReference>
<comment type="catalytic activity">
    <reaction evidence="10">
        <text>O-phospho-L-serine + H2O = L-serine + phosphate</text>
        <dbReference type="Rhea" id="RHEA:21208"/>
        <dbReference type="ChEBI" id="CHEBI:15377"/>
        <dbReference type="ChEBI" id="CHEBI:33384"/>
        <dbReference type="ChEBI" id="CHEBI:43474"/>
        <dbReference type="ChEBI" id="CHEBI:57524"/>
        <dbReference type="EC" id="3.1.3.3"/>
    </reaction>
</comment>
<sequence>MTYYFQEHQWEPYVYNRLNQLIDQFKTSESSNFKTKPYVVFDFDNTSIIGDVEDNLMIYMLDHLLYKMTPEEFEQIIITDIFDMDTNLDEALEHTTPRKLAIDIIQSYTWLWEHYINKDKGERLSLEAIKETGQYKAFQAKLRYYYVNVNGKFTRQAGKPWLTYWFKGYAPEELAILTKDMLKEATNKKAEKHIYSTPKEFLGKAGQISSEFQSGLIYPEELIALYEAFQANGIVTYVVSASPVDVVRTAASEYQFKVPKEQVIGMNYDLDAEGKIKAYMTAGAPITKKDGKTEAIMNLIAPKHENRQPIALFGDSMGDYHMMTELKDVSLNVIFNCLNQDKTKDLKQIAKKQYQSDDANFVVQGRDENAVRLIPNTKTLALGQTELEY</sequence>
<dbReference type="RefSeq" id="WP_138405320.1">
    <property type="nucleotide sequence ID" value="NZ_VBSP01000050.1"/>
</dbReference>
<accession>A0A5R9DSL2</accession>
<comment type="catalytic activity">
    <reaction evidence="11">
        <text>O-phospho-D-serine + H2O = D-serine + phosphate</text>
        <dbReference type="Rhea" id="RHEA:24873"/>
        <dbReference type="ChEBI" id="CHEBI:15377"/>
        <dbReference type="ChEBI" id="CHEBI:35247"/>
        <dbReference type="ChEBI" id="CHEBI:43474"/>
        <dbReference type="ChEBI" id="CHEBI:58680"/>
        <dbReference type="EC" id="3.1.3.3"/>
    </reaction>
</comment>
<dbReference type="InterPro" id="IPR036412">
    <property type="entry name" value="HAD-like_sf"/>
</dbReference>
<reference evidence="12 13" key="1">
    <citation type="submission" date="2019-05" db="EMBL/GenBank/DDBJ databases">
        <title>The metagenome of a microbial culture collection derived from dairy environment covers the genomic content of the human microbiome.</title>
        <authorList>
            <person name="Roder T."/>
            <person name="Wuthrich D."/>
            <person name="Sattari Z."/>
            <person name="Von Ah U."/>
            <person name="Bar C."/>
            <person name="Ronchi F."/>
            <person name="Macpherson A.J."/>
            <person name="Ganal-Vonarburg S.C."/>
            <person name="Bruggmann R."/>
            <person name="Vergeres G."/>
        </authorList>
    </citation>
    <scope>NUCLEOTIDE SEQUENCE [LARGE SCALE GENOMIC DNA]</scope>
    <source>
        <strain evidence="12 13">FAM 24227</strain>
    </source>
</reference>
<dbReference type="AlphaFoldDB" id="A0A5R9DSL2"/>
<dbReference type="PANTHER" id="PTHR43344:SF2">
    <property type="entry name" value="PHOSPHOSERINE PHOSPHATASE"/>
    <property type="match status" value="1"/>
</dbReference>
<name>A0A5R9DSL2_9LACT</name>
<proteinExistence type="inferred from homology"/>
<dbReference type="EC" id="3.1.3.3" evidence="4"/>